<protein>
    <submittedName>
        <fullName evidence="1">Uncharacterized protein</fullName>
    </submittedName>
</protein>
<reference evidence="1" key="1">
    <citation type="journal article" date="2015" name="Nature">
        <title>Complex archaea that bridge the gap between prokaryotes and eukaryotes.</title>
        <authorList>
            <person name="Spang A."/>
            <person name="Saw J.H."/>
            <person name="Jorgensen S.L."/>
            <person name="Zaremba-Niedzwiedzka K."/>
            <person name="Martijn J."/>
            <person name="Lind A.E."/>
            <person name="van Eijk R."/>
            <person name="Schleper C."/>
            <person name="Guy L."/>
            <person name="Ettema T.J."/>
        </authorList>
    </citation>
    <scope>NUCLEOTIDE SEQUENCE</scope>
</reference>
<evidence type="ECO:0000313" key="1">
    <source>
        <dbReference type="EMBL" id="KKN08742.1"/>
    </source>
</evidence>
<proteinExistence type="predicted"/>
<gene>
    <name evidence="1" type="ORF">LCGC14_1053630</name>
</gene>
<comment type="caution">
    <text evidence="1">The sequence shown here is derived from an EMBL/GenBank/DDBJ whole genome shotgun (WGS) entry which is preliminary data.</text>
</comment>
<accession>A0A0F9N9W6</accession>
<dbReference type="EMBL" id="LAZR01004421">
    <property type="protein sequence ID" value="KKN08742.1"/>
    <property type="molecule type" value="Genomic_DNA"/>
</dbReference>
<name>A0A0F9N9W6_9ZZZZ</name>
<organism evidence="1">
    <name type="scientific">marine sediment metagenome</name>
    <dbReference type="NCBI Taxonomy" id="412755"/>
    <lineage>
        <taxon>unclassified sequences</taxon>
        <taxon>metagenomes</taxon>
        <taxon>ecological metagenomes</taxon>
    </lineage>
</organism>
<dbReference type="PROSITE" id="PS51257">
    <property type="entry name" value="PROKAR_LIPOPROTEIN"/>
    <property type="match status" value="1"/>
</dbReference>
<sequence length="81" mass="9011">MAVCKWFNQNMTSSSTISCNQSIDFPDGKTEQPIPYEGTNKRCHDCNIKRGGIHHPGCDMEICPRCSGQLISCGCLDKEDE</sequence>
<dbReference type="AlphaFoldDB" id="A0A0F9N9W6"/>